<keyword evidence="3" id="KW-1185">Reference proteome</keyword>
<gene>
    <name evidence="2" type="ORF">ACFQY0_21285</name>
</gene>
<dbReference type="RefSeq" id="WP_379717084.1">
    <property type="nucleotide sequence ID" value="NZ_JBHTBS010000074.1"/>
</dbReference>
<dbReference type="EMBL" id="JBHTBS010000074">
    <property type="protein sequence ID" value="MFC7339732.1"/>
    <property type="molecule type" value="Genomic_DNA"/>
</dbReference>
<feature type="transmembrane region" description="Helical" evidence="1">
    <location>
        <begin position="88"/>
        <end position="109"/>
    </location>
</feature>
<feature type="transmembrane region" description="Helical" evidence="1">
    <location>
        <begin position="51"/>
        <end position="76"/>
    </location>
</feature>
<sequence length="150" mass="16195">RTRRSRATPFSGFVEFLPPASKAAWIPAAFPVSSPGSPQLKRSAEYSMRNVIPILVSAIVMLIPLALIGLAVGWIWAHALDGQMSTFLKWGAIGGIGYGFLHGWLMAFMTKGMTDEEVEPQRGGMACMGMVIPGLAVLTGIGVIVFKWLF</sequence>
<dbReference type="Proteomes" id="UP001596472">
    <property type="component" value="Unassembled WGS sequence"/>
</dbReference>
<protein>
    <submittedName>
        <fullName evidence="2">Uncharacterized protein</fullName>
    </submittedName>
</protein>
<evidence type="ECO:0000313" key="3">
    <source>
        <dbReference type="Proteomes" id="UP001596472"/>
    </source>
</evidence>
<keyword evidence="1" id="KW-0812">Transmembrane</keyword>
<reference evidence="3" key="1">
    <citation type="journal article" date="2019" name="Int. J. Syst. Evol. Microbiol.">
        <title>The Global Catalogue of Microorganisms (GCM) 10K type strain sequencing project: providing services to taxonomists for standard genome sequencing and annotation.</title>
        <authorList>
            <consortium name="The Broad Institute Genomics Platform"/>
            <consortium name="The Broad Institute Genome Sequencing Center for Infectious Disease"/>
            <person name="Wu L."/>
            <person name="Ma J."/>
        </authorList>
    </citation>
    <scope>NUCLEOTIDE SEQUENCE [LARGE SCALE GENOMIC DNA]</scope>
    <source>
        <strain evidence="3">CGMCC 4.1467</strain>
    </source>
</reference>
<organism evidence="2 3">
    <name type="scientific">Haloferula chungangensis</name>
    <dbReference type="NCBI Taxonomy" id="1048331"/>
    <lineage>
        <taxon>Bacteria</taxon>
        <taxon>Pseudomonadati</taxon>
        <taxon>Verrucomicrobiota</taxon>
        <taxon>Verrucomicrobiia</taxon>
        <taxon>Verrucomicrobiales</taxon>
        <taxon>Verrucomicrobiaceae</taxon>
        <taxon>Haloferula</taxon>
    </lineage>
</organism>
<keyword evidence="1" id="KW-0472">Membrane</keyword>
<feature type="non-terminal residue" evidence="2">
    <location>
        <position position="1"/>
    </location>
</feature>
<name>A0ABW2LBB1_9BACT</name>
<accession>A0ABW2LBB1</accession>
<evidence type="ECO:0000256" key="1">
    <source>
        <dbReference type="SAM" id="Phobius"/>
    </source>
</evidence>
<comment type="caution">
    <text evidence="2">The sequence shown here is derived from an EMBL/GenBank/DDBJ whole genome shotgun (WGS) entry which is preliminary data.</text>
</comment>
<evidence type="ECO:0000313" key="2">
    <source>
        <dbReference type="EMBL" id="MFC7339732.1"/>
    </source>
</evidence>
<keyword evidence="1" id="KW-1133">Transmembrane helix</keyword>
<feature type="transmembrane region" description="Helical" evidence="1">
    <location>
        <begin position="130"/>
        <end position="149"/>
    </location>
</feature>
<proteinExistence type="predicted"/>